<dbReference type="OrthoDB" id="3219396at2759"/>
<reference evidence="1 2" key="1">
    <citation type="submission" date="2019-11" db="EMBL/GenBank/DDBJ databases">
        <title>Whole genome sequence of Oryza granulata.</title>
        <authorList>
            <person name="Li W."/>
        </authorList>
    </citation>
    <scope>NUCLEOTIDE SEQUENCE [LARGE SCALE GENOMIC DNA]</scope>
    <source>
        <strain evidence="2">cv. Menghai</strain>
        <tissue evidence="1">Leaf</tissue>
    </source>
</reference>
<name>A0A6G1CYH1_9ORYZ</name>
<dbReference type="Proteomes" id="UP000479710">
    <property type="component" value="Unassembled WGS sequence"/>
</dbReference>
<proteinExistence type="predicted"/>
<accession>A0A6G1CYH1</accession>
<evidence type="ECO:0000313" key="1">
    <source>
        <dbReference type="EMBL" id="KAF0905182.1"/>
    </source>
</evidence>
<dbReference type="EMBL" id="SPHZ02000007">
    <property type="protein sequence ID" value="KAF0905182.1"/>
    <property type="molecule type" value="Genomic_DNA"/>
</dbReference>
<keyword evidence="2" id="KW-1185">Reference proteome</keyword>
<gene>
    <name evidence="1" type="ORF">E2562_000977</name>
</gene>
<organism evidence="1 2">
    <name type="scientific">Oryza meyeriana var. granulata</name>
    <dbReference type="NCBI Taxonomy" id="110450"/>
    <lineage>
        <taxon>Eukaryota</taxon>
        <taxon>Viridiplantae</taxon>
        <taxon>Streptophyta</taxon>
        <taxon>Embryophyta</taxon>
        <taxon>Tracheophyta</taxon>
        <taxon>Spermatophyta</taxon>
        <taxon>Magnoliopsida</taxon>
        <taxon>Liliopsida</taxon>
        <taxon>Poales</taxon>
        <taxon>Poaceae</taxon>
        <taxon>BOP clade</taxon>
        <taxon>Oryzoideae</taxon>
        <taxon>Oryzeae</taxon>
        <taxon>Oryzinae</taxon>
        <taxon>Oryza</taxon>
        <taxon>Oryza meyeriana</taxon>
    </lineage>
</organism>
<sequence length="155" mass="17404">MWPLVLDMDMLKELEVNVIQTLSSLEVSATSLRLLTVHKCFGMLPQWGRNTVVKVLAPRLEEIYWSGYTPSDLIFLSGIRSVRGWPASSTTCLGDGHMILESGRERLLEMCSAADKIDVSIKISDGANQSMLDQKDQMDYIEQIPNVRNNDATDQ</sequence>
<evidence type="ECO:0000313" key="2">
    <source>
        <dbReference type="Proteomes" id="UP000479710"/>
    </source>
</evidence>
<dbReference type="AlphaFoldDB" id="A0A6G1CYH1"/>
<comment type="caution">
    <text evidence="1">The sequence shown here is derived from an EMBL/GenBank/DDBJ whole genome shotgun (WGS) entry which is preliminary data.</text>
</comment>
<protein>
    <submittedName>
        <fullName evidence="1">Uncharacterized protein</fullName>
    </submittedName>
</protein>